<comment type="caution">
    <text evidence="1">The sequence shown here is derived from an EMBL/GenBank/DDBJ whole genome shotgun (WGS) entry which is preliminary data.</text>
</comment>
<protein>
    <submittedName>
        <fullName evidence="1">Uncharacterized protein</fullName>
    </submittedName>
</protein>
<dbReference type="EMBL" id="CM042015">
    <property type="protein sequence ID" value="KAI3710136.1"/>
    <property type="molecule type" value="Genomic_DNA"/>
</dbReference>
<organism evidence="1 2">
    <name type="scientific">Cichorium intybus</name>
    <name type="common">Chicory</name>
    <dbReference type="NCBI Taxonomy" id="13427"/>
    <lineage>
        <taxon>Eukaryota</taxon>
        <taxon>Viridiplantae</taxon>
        <taxon>Streptophyta</taxon>
        <taxon>Embryophyta</taxon>
        <taxon>Tracheophyta</taxon>
        <taxon>Spermatophyta</taxon>
        <taxon>Magnoliopsida</taxon>
        <taxon>eudicotyledons</taxon>
        <taxon>Gunneridae</taxon>
        <taxon>Pentapetalae</taxon>
        <taxon>asterids</taxon>
        <taxon>campanulids</taxon>
        <taxon>Asterales</taxon>
        <taxon>Asteraceae</taxon>
        <taxon>Cichorioideae</taxon>
        <taxon>Cichorieae</taxon>
        <taxon>Cichoriinae</taxon>
        <taxon>Cichorium</taxon>
    </lineage>
</organism>
<name>A0ACB9AJJ7_CICIN</name>
<keyword evidence="2" id="KW-1185">Reference proteome</keyword>
<proteinExistence type="predicted"/>
<reference evidence="2" key="1">
    <citation type="journal article" date="2022" name="Mol. Ecol. Resour.">
        <title>The genomes of chicory, endive, great burdock and yacon provide insights into Asteraceae palaeo-polyploidization history and plant inulin production.</title>
        <authorList>
            <person name="Fan W."/>
            <person name="Wang S."/>
            <person name="Wang H."/>
            <person name="Wang A."/>
            <person name="Jiang F."/>
            <person name="Liu H."/>
            <person name="Zhao H."/>
            <person name="Xu D."/>
            <person name="Zhang Y."/>
        </authorList>
    </citation>
    <scope>NUCLEOTIDE SEQUENCE [LARGE SCALE GENOMIC DNA]</scope>
    <source>
        <strain evidence="2">cv. Punajuju</strain>
    </source>
</reference>
<reference evidence="1 2" key="2">
    <citation type="journal article" date="2022" name="Mol. Ecol. Resour.">
        <title>The genomes of chicory, endive, great burdock and yacon provide insights into Asteraceae paleo-polyploidization history and plant inulin production.</title>
        <authorList>
            <person name="Fan W."/>
            <person name="Wang S."/>
            <person name="Wang H."/>
            <person name="Wang A."/>
            <person name="Jiang F."/>
            <person name="Liu H."/>
            <person name="Zhao H."/>
            <person name="Xu D."/>
            <person name="Zhang Y."/>
        </authorList>
    </citation>
    <scope>NUCLEOTIDE SEQUENCE [LARGE SCALE GENOMIC DNA]</scope>
    <source>
        <strain evidence="2">cv. Punajuju</strain>
        <tissue evidence="1">Leaves</tissue>
    </source>
</reference>
<dbReference type="Proteomes" id="UP001055811">
    <property type="component" value="Linkage Group LG07"/>
</dbReference>
<gene>
    <name evidence="1" type="ORF">L2E82_39910</name>
</gene>
<sequence length="154" mass="17215">MRQHVGAWGVGARAQQEIILECLLHLRIYLWLLNLILHVSSSYSSSTLFSRPILLNAQLLTIAAFLGIKSIRIVACTYTFWFPSPLIDRARRLPLGVVIWGTFCFSNPSAIQHTPIDLPSNRSASASMGLEIPLKLELISLDAAFELILMEPEK</sequence>
<evidence type="ECO:0000313" key="1">
    <source>
        <dbReference type="EMBL" id="KAI3710136.1"/>
    </source>
</evidence>
<accession>A0ACB9AJJ7</accession>
<evidence type="ECO:0000313" key="2">
    <source>
        <dbReference type="Proteomes" id="UP001055811"/>
    </source>
</evidence>